<dbReference type="AlphaFoldDB" id="A0A550CCL5"/>
<evidence type="ECO:0000313" key="8">
    <source>
        <dbReference type="EMBL" id="TRM62562.1"/>
    </source>
</evidence>
<dbReference type="SMART" id="SM00132">
    <property type="entry name" value="LIM"/>
    <property type="match status" value="2"/>
</dbReference>
<keyword evidence="9" id="KW-1185">Reference proteome</keyword>
<feature type="region of interest" description="Disordered" evidence="6">
    <location>
        <begin position="630"/>
        <end position="689"/>
    </location>
</feature>
<evidence type="ECO:0000256" key="5">
    <source>
        <dbReference type="PROSITE-ProRule" id="PRU00125"/>
    </source>
</evidence>
<keyword evidence="1 5" id="KW-0479">Metal-binding</keyword>
<dbReference type="CDD" id="cd08368">
    <property type="entry name" value="LIM"/>
    <property type="match status" value="1"/>
</dbReference>
<dbReference type="Proteomes" id="UP000320762">
    <property type="component" value="Unassembled WGS sequence"/>
</dbReference>
<dbReference type="GO" id="GO:0005634">
    <property type="term" value="C:nucleus"/>
    <property type="evidence" value="ECO:0007669"/>
    <property type="project" value="TreeGrafter"/>
</dbReference>
<feature type="compositionally biased region" description="Low complexity" evidence="6">
    <location>
        <begin position="593"/>
        <end position="611"/>
    </location>
</feature>
<dbReference type="PROSITE" id="PS00478">
    <property type="entry name" value="LIM_DOMAIN_1"/>
    <property type="match status" value="1"/>
</dbReference>
<dbReference type="GO" id="GO:0030695">
    <property type="term" value="F:GTPase regulator activity"/>
    <property type="evidence" value="ECO:0007669"/>
    <property type="project" value="UniProtKB-ARBA"/>
</dbReference>
<accession>A0A550CCL5</accession>
<dbReference type="PANTHER" id="PTHR24205">
    <property type="entry name" value="FOUR AND A HALF LIM DOMAINS PROTEIN"/>
    <property type="match status" value="1"/>
</dbReference>
<evidence type="ECO:0000256" key="4">
    <source>
        <dbReference type="ARBA" id="ARBA00023038"/>
    </source>
</evidence>
<feature type="region of interest" description="Disordered" evidence="6">
    <location>
        <begin position="46"/>
        <end position="324"/>
    </location>
</feature>
<dbReference type="PANTHER" id="PTHR24205:SF16">
    <property type="entry name" value="GH01042P-RELATED"/>
    <property type="match status" value="1"/>
</dbReference>
<name>A0A550CCL5_9AGAR</name>
<feature type="compositionally biased region" description="Low complexity" evidence="6">
    <location>
        <begin position="418"/>
        <end position="429"/>
    </location>
</feature>
<keyword evidence="4 5" id="KW-0440">LIM domain</keyword>
<gene>
    <name evidence="8" type="ORF">BD626DRAFT_630741</name>
</gene>
<feature type="compositionally biased region" description="Polar residues" evidence="6">
    <location>
        <begin position="652"/>
        <end position="666"/>
    </location>
</feature>
<feature type="compositionally biased region" description="Polar residues" evidence="6">
    <location>
        <begin position="191"/>
        <end position="204"/>
    </location>
</feature>
<feature type="compositionally biased region" description="Low complexity" evidence="6">
    <location>
        <begin position="466"/>
        <end position="475"/>
    </location>
</feature>
<feature type="compositionally biased region" description="Polar residues" evidence="6">
    <location>
        <begin position="98"/>
        <end position="119"/>
    </location>
</feature>
<sequence>MASLLAPAPEPSRISQLLPTVKCSNCNQPVALTDLGEHTCEAAPPVPALPKPSTSPTVSSFLPLRLQNLVSASPKPASPPPRQPPPKASLPATPNSPPQQTRGTTSSDGPHQRSTSFAAPTSPFMKSSPLPIRPANDRRDTSSSISSRYSPRITSALRGPPSINGDARSRTNSISSSRSGLSSSSGGTARPSFSSGRESRSTPPIDTRHSPSPLSPPTDKQRRPSFGSAREPSSPLSIHPPTSPSRTPNSPPQNNLRGVNPYFPVTASPSVGRSAPLPSMGAPPSSGHARGASYMSQRPSLDDRPAATPAPADSNTEIGGEAGMAGVGRRGFAAAARVAMFVMPPSGGAQQSGGYRANAPAFLEIGQINHSNGGTPPLSPASGYSSHSPALASPISPIAKTRSPSPLQPPNALNDNGLSSSPSSPSLSPMNLPFFDKFRNGSSNDISQDNSLINLDNNARERRMSMRSTRSRSNSVGTTGSRGKRRTPMSPTSGSEIGLAYADSDEEDDNAPPVPKLPDSVRHERKSRIRPRGDDVTPRASRHQDAESDYSTYSDDDGYPSRPRGNSGASDDAGLTNPFSASQPGSPSGQTARLYGRSSTGTRSTYSRKTSIAADSPVLRAGLLERLMEDVSAEEPMPKPSLTKSKSERVSSTHGPHTPTRSNTVPYSPEARQPKLPGRSRTSISTSKRTRRPKACMKCHEAISNGRYIQVEDNVLCERCWKHMYLPKCRRCNLPIEKQAVRSREGKLKGLYHRECFGCATCHKPFTDKEFYVYDEKPLCGYHYHEANGSLCRACGEGIEGLCAMPFPGAKYHKDCFTCGHPGCNSILEEFWEANSTFVCEKHVPAQRLSGGYDDDWEAAPMSMKRVTRFVDLAGIPGLPRTDDGEDSGLR</sequence>
<feature type="compositionally biased region" description="Low complexity" evidence="6">
    <location>
        <begin position="170"/>
        <end position="187"/>
    </location>
</feature>
<keyword evidence="2" id="KW-0677">Repeat</keyword>
<dbReference type="InterPro" id="IPR001781">
    <property type="entry name" value="Znf_LIM"/>
</dbReference>
<dbReference type="STRING" id="97359.A0A550CCL5"/>
<reference evidence="8 9" key="1">
    <citation type="journal article" date="2019" name="New Phytol.">
        <title>Comparative genomics reveals unique wood-decay strategies and fruiting body development in the Schizophyllaceae.</title>
        <authorList>
            <person name="Almasi E."/>
            <person name="Sahu N."/>
            <person name="Krizsan K."/>
            <person name="Balint B."/>
            <person name="Kovacs G.M."/>
            <person name="Kiss B."/>
            <person name="Cseklye J."/>
            <person name="Drula E."/>
            <person name="Henrissat B."/>
            <person name="Nagy I."/>
            <person name="Chovatia M."/>
            <person name="Adam C."/>
            <person name="LaButti K."/>
            <person name="Lipzen A."/>
            <person name="Riley R."/>
            <person name="Grigoriev I.V."/>
            <person name="Nagy L.G."/>
        </authorList>
    </citation>
    <scope>NUCLEOTIDE SEQUENCE [LARGE SCALE GENOMIC DNA]</scope>
    <source>
        <strain evidence="8 9">NL-1724</strain>
    </source>
</reference>
<dbReference type="OrthoDB" id="1112565at2759"/>
<feature type="compositionally biased region" description="Polar residues" evidence="6">
    <location>
        <begin position="577"/>
        <end position="591"/>
    </location>
</feature>
<dbReference type="CDD" id="cd09397">
    <property type="entry name" value="LIM1_UF1"/>
    <property type="match status" value="1"/>
</dbReference>
<dbReference type="EMBL" id="VDMD01000012">
    <property type="protein sequence ID" value="TRM62562.1"/>
    <property type="molecule type" value="Genomic_DNA"/>
</dbReference>
<organism evidence="8 9">
    <name type="scientific">Schizophyllum amplum</name>
    <dbReference type="NCBI Taxonomy" id="97359"/>
    <lineage>
        <taxon>Eukaryota</taxon>
        <taxon>Fungi</taxon>
        <taxon>Dikarya</taxon>
        <taxon>Basidiomycota</taxon>
        <taxon>Agaricomycotina</taxon>
        <taxon>Agaricomycetes</taxon>
        <taxon>Agaricomycetidae</taxon>
        <taxon>Agaricales</taxon>
        <taxon>Schizophyllaceae</taxon>
        <taxon>Schizophyllum</taxon>
    </lineage>
</organism>
<proteinExistence type="predicted"/>
<dbReference type="Pfam" id="PF00412">
    <property type="entry name" value="LIM"/>
    <property type="match status" value="1"/>
</dbReference>
<feature type="compositionally biased region" description="Low complexity" evidence="6">
    <location>
        <begin position="244"/>
        <end position="255"/>
    </location>
</feature>
<evidence type="ECO:0000256" key="6">
    <source>
        <dbReference type="SAM" id="MobiDB-lite"/>
    </source>
</evidence>
<feature type="compositionally biased region" description="Low complexity" evidence="6">
    <location>
        <begin position="142"/>
        <end position="155"/>
    </location>
</feature>
<protein>
    <recommendedName>
        <fullName evidence="7">LIM zinc-binding domain-containing protein</fullName>
    </recommendedName>
</protein>
<feature type="region of interest" description="Disordered" evidence="6">
    <location>
        <begin position="366"/>
        <end position="611"/>
    </location>
</feature>
<evidence type="ECO:0000256" key="2">
    <source>
        <dbReference type="ARBA" id="ARBA00022737"/>
    </source>
</evidence>
<dbReference type="SUPFAM" id="SSF57716">
    <property type="entry name" value="Glucocorticoid receptor-like (DNA-binding domain)"/>
    <property type="match status" value="2"/>
</dbReference>
<dbReference type="Gene3D" id="2.10.110.10">
    <property type="entry name" value="Cysteine Rich Protein"/>
    <property type="match status" value="2"/>
</dbReference>
<dbReference type="PROSITE" id="PS50023">
    <property type="entry name" value="LIM_DOMAIN_2"/>
    <property type="match status" value="1"/>
</dbReference>
<evidence type="ECO:0000259" key="7">
    <source>
        <dbReference type="PROSITE" id="PS50023"/>
    </source>
</evidence>
<feature type="compositionally biased region" description="Pro residues" evidence="6">
    <location>
        <begin position="76"/>
        <end position="88"/>
    </location>
</feature>
<feature type="compositionally biased region" description="Basic and acidic residues" evidence="6">
    <location>
        <begin position="531"/>
        <end position="546"/>
    </location>
</feature>
<evidence type="ECO:0000256" key="3">
    <source>
        <dbReference type="ARBA" id="ARBA00022833"/>
    </source>
</evidence>
<evidence type="ECO:0000313" key="9">
    <source>
        <dbReference type="Proteomes" id="UP000320762"/>
    </source>
</evidence>
<keyword evidence="3 5" id="KW-0862">Zinc</keyword>
<dbReference type="GO" id="GO:0003712">
    <property type="term" value="F:transcription coregulator activity"/>
    <property type="evidence" value="ECO:0007669"/>
    <property type="project" value="TreeGrafter"/>
</dbReference>
<dbReference type="GO" id="GO:0046872">
    <property type="term" value="F:metal ion binding"/>
    <property type="evidence" value="ECO:0007669"/>
    <property type="project" value="UniProtKB-KW"/>
</dbReference>
<feature type="domain" description="LIM zinc-binding" evidence="7">
    <location>
        <begin position="727"/>
        <end position="790"/>
    </location>
</feature>
<comment type="caution">
    <text evidence="8">The sequence shown here is derived from an EMBL/GenBank/DDBJ whole genome shotgun (WGS) entry which is preliminary data.</text>
</comment>
<evidence type="ECO:0000256" key="1">
    <source>
        <dbReference type="ARBA" id="ARBA00022723"/>
    </source>
</evidence>
<feature type="compositionally biased region" description="Polar residues" evidence="6">
    <location>
        <begin position="440"/>
        <end position="457"/>
    </location>
</feature>